<dbReference type="InterPro" id="IPR000594">
    <property type="entry name" value="ThiF_NAD_FAD-bd"/>
</dbReference>
<keyword evidence="5" id="KW-1185">Reference proteome</keyword>
<dbReference type="GO" id="GO:0016779">
    <property type="term" value="F:nucleotidyltransferase activity"/>
    <property type="evidence" value="ECO:0007669"/>
    <property type="project" value="TreeGrafter"/>
</dbReference>
<dbReference type="SMART" id="SM00248">
    <property type="entry name" value="ANK"/>
    <property type="match status" value="3"/>
</dbReference>
<dbReference type="EMBL" id="JAGTXO010000029">
    <property type="protein sequence ID" value="KAG8460991.1"/>
    <property type="molecule type" value="Genomic_DNA"/>
</dbReference>
<dbReference type="SMART" id="SM00450">
    <property type="entry name" value="RHOD"/>
    <property type="match status" value="1"/>
</dbReference>
<feature type="domain" description="Rhodanese" evidence="3">
    <location>
        <begin position="583"/>
        <end position="671"/>
    </location>
</feature>
<dbReference type="Pfam" id="PF00023">
    <property type="entry name" value="Ank"/>
    <property type="match status" value="1"/>
</dbReference>
<dbReference type="OrthoDB" id="10261062at2759"/>
<evidence type="ECO:0000256" key="2">
    <source>
        <dbReference type="SAM" id="MobiDB-lite"/>
    </source>
</evidence>
<dbReference type="Pfam" id="PF00581">
    <property type="entry name" value="Rhodanese"/>
    <property type="match status" value="1"/>
</dbReference>
<dbReference type="PROSITE" id="PS50088">
    <property type="entry name" value="ANK_REPEAT"/>
    <property type="match status" value="2"/>
</dbReference>
<dbReference type="GO" id="GO:0008641">
    <property type="term" value="F:ubiquitin-like modifier activating enzyme activity"/>
    <property type="evidence" value="ECO:0007669"/>
    <property type="project" value="InterPro"/>
</dbReference>
<dbReference type="PANTHER" id="PTHR10953">
    <property type="entry name" value="UBIQUITIN-ACTIVATING ENZYME E1"/>
    <property type="match status" value="1"/>
</dbReference>
<dbReference type="Gene3D" id="3.40.50.720">
    <property type="entry name" value="NAD(P)-binding Rossmann-like Domain"/>
    <property type="match status" value="1"/>
</dbReference>
<evidence type="ECO:0000259" key="3">
    <source>
        <dbReference type="PROSITE" id="PS50206"/>
    </source>
</evidence>
<dbReference type="AlphaFoldDB" id="A0A8J5X4V2"/>
<organism evidence="4 5">
    <name type="scientific">Diacronema lutheri</name>
    <name type="common">Unicellular marine alga</name>
    <name type="synonym">Monochrysis lutheri</name>
    <dbReference type="NCBI Taxonomy" id="2081491"/>
    <lineage>
        <taxon>Eukaryota</taxon>
        <taxon>Haptista</taxon>
        <taxon>Haptophyta</taxon>
        <taxon>Pavlovophyceae</taxon>
        <taxon>Pavlovales</taxon>
        <taxon>Pavlovaceae</taxon>
        <taxon>Diacronema</taxon>
    </lineage>
</organism>
<feature type="repeat" description="ANK" evidence="1">
    <location>
        <begin position="78"/>
        <end position="110"/>
    </location>
</feature>
<evidence type="ECO:0000256" key="1">
    <source>
        <dbReference type="PROSITE-ProRule" id="PRU00023"/>
    </source>
</evidence>
<dbReference type="InterPro" id="IPR001763">
    <property type="entry name" value="Rhodanese-like_dom"/>
</dbReference>
<feature type="compositionally biased region" description="Pro residues" evidence="2">
    <location>
        <begin position="202"/>
        <end position="242"/>
    </location>
</feature>
<dbReference type="PANTHER" id="PTHR10953:SF102">
    <property type="entry name" value="ADENYLYLTRANSFERASE AND SULFURTRANSFERASE MOCS3"/>
    <property type="match status" value="1"/>
</dbReference>
<proteinExistence type="predicted"/>
<dbReference type="PROSITE" id="PS50297">
    <property type="entry name" value="ANK_REP_REGION"/>
    <property type="match status" value="2"/>
</dbReference>
<dbReference type="CDD" id="cd00757">
    <property type="entry name" value="ThiF_MoeB_HesA_family"/>
    <property type="match status" value="1"/>
</dbReference>
<dbReference type="GO" id="GO:0004792">
    <property type="term" value="F:thiosulfate-cyanide sulfurtransferase activity"/>
    <property type="evidence" value="ECO:0007669"/>
    <property type="project" value="TreeGrafter"/>
</dbReference>
<reference evidence="4" key="1">
    <citation type="submission" date="2021-05" db="EMBL/GenBank/DDBJ databases">
        <title>The genome of the haptophyte Pavlova lutheri (Diacronema luteri, Pavlovales) - a model for lipid biosynthesis in eukaryotic algae.</title>
        <authorList>
            <person name="Hulatt C.J."/>
            <person name="Posewitz M.C."/>
        </authorList>
    </citation>
    <scope>NUCLEOTIDE SEQUENCE</scope>
    <source>
        <strain evidence="4">NIVA-4/92</strain>
    </source>
</reference>
<evidence type="ECO:0000313" key="5">
    <source>
        <dbReference type="Proteomes" id="UP000751190"/>
    </source>
</evidence>
<feature type="repeat" description="ANK" evidence="1">
    <location>
        <begin position="111"/>
        <end position="138"/>
    </location>
</feature>
<protein>
    <recommendedName>
        <fullName evidence="3">Rhodanese domain-containing protein</fullName>
    </recommendedName>
</protein>
<comment type="caution">
    <text evidence="4">The sequence shown here is derived from an EMBL/GenBank/DDBJ whole genome shotgun (WGS) entry which is preliminary data.</text>
</comment>
<keyword evidence="1" id="KW-0040">ANK repeat</keyword>
<name>A0A8J5X4V2_DIALT</name>
<dbReference type="SUPFAM" id="SSF48403">
    <property type="entry name" value="Ankyrin repeat"/>
    <property type="match status" value="1"/>
</dbReference>
<sequence>MRALGVAGVEPETVRLWEAVDEGDEAAVRRCVAAGASASAANRMGLTALHRAAAAGAAPIARALAAELGGALDKGDRVGTTALGVAAGRGHTSVVEALLELGADAAPRREDGATALHLACAAGHVGCALAILRERGEDAAGAAVADREGFSPLDHLEQAGLKGADAAQLAELRATLARARAAGAVGDERGGGGGGGAAPSAPSAPPLDAPPASPPRPPPPAATPPDAPPAAPPAALPAIAPPLSPAEGRRYARHLLLPDVGVRGQLRLKASTVLVVGAGGLGSPVLLYLAAAGIGAVTLCDDDVVEESNLQRQVVHSVRTVGQRKVDSAEAALRALNPHVRVTPLRTRLTRANARELVSSAHVVIDCTDALPTRYAVADACAAERRALVYGAVSQFEGHVAVFRYDLVPPAAAPTAAPAADSAPAGERAHAHAVRPAGYRDLYPTRPPSGAVANCAAAGVLGVVPGIIGALQAAEALKLLLNIGTTLDGTLLVYNALDCACLRLPIGARQDMPVGEALWQLGLREEAELEAMAAARRHGTAAAVAACAGGEPADAAVAARLGVRRVSARDAAARLGSGWAPFVLDVRAPAEASISQLVPTHLLCAHDALLAPGALSSVPPLGDILVYCRSGVRSLAACAELARAGVVDGVRLLSLDGGINAWAADIDPTMLQY</sequence>
<gene>
    <name evidence="4" type="ORF">KFE25_010742</name>
</gene>
<dbReference type="InterPro" id="IPR002110">
    <property type="entry name" value="Ankyrin_rpt"/>
</dbReference>
<dbReference type="Gene3D" id="3.40.250.10">
    <property type="entry name" value="Rhodanese-like domain"/>
    <property type="match status" value="1"/>
</dbReference>
<dbReference type="Gene3D" id="1.25.40.20">
    <property type="entry name" value="Ankyrin repeat-containing domain"/>
    <property type="match status" value="1"/>
</dbReference>
<dbReference type="SUPFAM" id="SSF52821">
    <property type="entry name" value="Rhodanese/Cell cycle control phosphatase"/>
    <property type="match status" value="1"/>
</dbReference>
<evidence type="ECO:0000313" key="4">
    <source>
        <dbReference type="EMBL" id="KAG8460991.1"/>
    </source>
</evidence>
<dbReference type="GO" id="GO:0005829">
    <property type="term" value="C:cytosol"/>
    <property type="evidence" value="ECO:0007669"/>
    <property type="project" value="TreeGrafter"/>
</dbReference>
<feature type="region of interest" description="Disordered" evidence="2">
    <location>
        <begin position="185"/>
        <end position="242"/>
    </location>
</feature>
<dbReference type="Pfam" id="PF12796">
    <property type="entry name" value="Ank_2"/>
    <property type="match status" value="1"/>
</dbReference>
<dbReference type="SUPFAM" id="SSF69572">
    <property type="entry name" value="Activating enzymes of the ubiquitin-like proteins"/>
    <property type="match status" value="1"/>
</dbReference>
<dbReference type="InterPro" id="IPR036770">
    <property type="entry name" value="Ankyrin_rpt-contain_sf"/>
</dbReference>
<dbReference type="Pfam" id="PF00899">
    <property type="entry name" value="ThiF"/>
    <property type="match status" value="1"/>
</dbReference>
<dbReference type="InterPro" id="IPR035985">
    <property type="entry name" value="Ubiquitin-activating_enz"/>
</dbReference>
<dbReference type="GO" id="GO:0008146">
    <property type="term" value="F:sulfotransferase activity"/>
    <property type="evidence" value="ECO:0007669"/>
    <property type="project" value="TreeGrafter"/>
</dbReference>
<dbReference type="InterPro" id="IPR045886">
    <property type="entry name" value="ThiF/MoeB/HesA"/>
</dbReference>
<dbReference type="PROSITE" id="PS50206">
    <property type="entry name" value="RHODANESE_3"/>
    <property type="match status" value="1"/>
</dbReference>
<dbReference type="InterPro" id="IPR036873">
    <property type="entry name" value="Rhodanese-like_dom_sf"/>
</dbReference>
<accession>A0A8J5X4V2</accession>
<dbReference type="Proteomes" id="UP000751190">
    <property type="component" value="Unassembled WGS sequence"/>
</dbReference>